<evidence type="ECO:0000313" key="1">
    <source>
        <dbReference type="EMBL" id="MDX8145472.1"/>
    </source>
</evidence>
<protein>
    <submittedName>
        <fullName evidence="1">DUF4230 domain-containing protein</fullName>
    </submittedName>
</protein>
<comment type="caution">
    <text evidence="1">The sequence shown here is derived from an EMBL/GenBank/DDBJ whole genome shotgun (WGS) entry which is preliminary data.</text>
</comment>
<accession>A0ABU4V2B9</accession>
<dbReference type="Proteomes" id="UP001285352">
    <property type="component" value="Unassembled WGS sequence"/>
</dbReference>
<organism evidence="1 2">
    <name type="scientific">Lentzea sokolovensis</name>
    <dbReference type="NCBI Taxonomy" id="3095429"/>
    <lineage>
        <taxon>Bacteria</taxon>
        <taxon>Bacillati</taxon>
        <taxon>Actinomycetota</taxon>
        <taxon>Actinomycetes</taxon>
        <taxon>Pseudonocardiales</taxon>
        <taxon>Pseudonocardiaceae</taxon>
        <taxon>Lentzea</taxon>
    </lineage>
</organism>
<dbReference type="RefSeq" id="WP_319977605.1">
    <property type="nucleotide sequence ID" value="NZ_JAXAVU010000010.1"/>
</dbReference>
<sequence length="210" mass="23273">MSLVKTRWLKPGLVVAAVIVVLAAVLQLTGTLQGFSPFRVETIDRSHPAVLKELRDLSQYHAATGDYEVVIDIEKDAPWLPDFLAGERTLFVGAGTVNAYVDFGKLVEEMLVMSPDGKSVEVRIPEPVLDKPNLDNERSYVFDQKRGLVNRLGSVLDTQSQQEFYLAAEKRIAGAADKSELRKRASENTKTMLTGLLRALGFQVTVVENR</sequence>
<keyword evidence="2" id="KW-1185">Reference proteome</keyword>
<dbReference type="InterPro" id="IPR025324">
    <property type="entry name" value="DUF4230"/>
</dbReference>
<reference evidence="1 2" key="1">
    <citation type="submission" date="2023-11" db="EMBL/GenBank/DDBJ databases">
        <title>Lentzea sokolovensis, sp. nov., Lentzea kristufkii, sp. nov., and Lentzea miocenensis, sp. nov., rare actinobacteria from Sokolov Coal Basin, Miocene lacustrine sediment, Czech Republic.</title>
        <authorList>
            <person name="Lara A."/>
            <person name="Kotroba L."/>
            <person name="Nouioui I."/>
            <person name="Neumann-Schaal M."/>
            <person name="Mast Y."/>
            <person name="Chronakova A."/>
        </authorList>
    </citation>
    <scope>NUCLEOTIDE SEQUENCE [LARGE SCALE GENOMIC DNA]</scope>
    <source>
        <strain evidence="1 2">BCCO 10_0061</strain>
    </source>
</reference>
<gene>
    <name evidence="1" type="ORF">SK854_25405</name>
</gene>
<dbReference type="EMBL" id="JAXAVU010000010">
    <property type="protein sequence ID" value="MDX8145472.1"/>
    <property type="molecule type" value="Genomic_DNA"/>
</dbReference>
<proteinExistence type="predicted"/>
<evidence type="ECO:0000313" key="2">
    <source>
        <dbReference type="Proteomes" id="UP001285352"/>
    </source>
</evidence>
<name>A0ABU4V2B9_9PSEU</name>
<dbReference type="Pfam" id="PF14014">
    <property type="entry name" value="DUF4230"/>
    <property type="match status" value="1"/>
</dbReference>